<dbReference type="OrthoDB" id="9816564at2"/>
<organism evidence="1 2">
    <name type="scientific">Furfurilactobacillus milii</name>
    <dbReference type="NCBI Taxonomy" id="2888272"/>
    <lineage>
        <taxon>Bacteria</taxon>
        <taxon>Bacillati</taxon>
        <taxon>Bacillota</taxon>
        <taxon>Bacilli</taxon>
        <taxon>Lactobacillales</taxon>
        <taxon>Lactobacillaceae</taxon>
        <taxon>Furfurilactobacillus</taxon>
    </lineage>
</organism>
<dbReference type="AlphaFoldDB" id="A0A6N9I1U8"/>
<gene>
    <name evidence="1" type="ORF">GB993_02415</name>
</gene>
<name>A0A6N9I1U8_9LACO</name>
<dbReference type="Gene3D" id="1.10.150.400">
    <property type="match status" value="1"/>
</dbReference>
<dbReference type="EMBL" id="WEZQ01000002">
    <property type="protein sequence ID" value="MYV16376.1"/>
    <property type="molecule type" value="Genomic_DNA"/>
</dbReference>
<dbReference type="InterPro" id="IPR023214">
    <property type="entry name" value="HAD_sf"/>
</dbReference>
<proteinExistence type="predicted"/>
<dbReference type="InterPro" id="IPR051828">
    <property type="entry name" value="HAD-like_hydrolase_domain"/>
</dbReference>
<evidence type="ECO:0000313" key="2">
    <source>
        <dbReference type="Proteomes" id="UP000449209"/>
    </source>
</evidence>
<dbReference type="NCBIfam" id="TIGR01549">
    <property type="entry name" value="HAD-SF-IA-v1"/>
    <property type="match status" value="1"/>
</dbReference>
<dbReference type="PANTHER" id="PTHR46191">
    <property type="match status" value="1"/>
</dbReference>
<reference evidence="1 2" key="1">
    <citation type="journal article" date="2019" name="Appl. Environ. Microbiol.">
        <title>Genetic determinants of hydroxycinnamic acid metabolism in heterofermentative lactobacilli.</title>
        <authorList>
            <person name="Gaur G."/>
            <person name="Oh J.H."/>
            <person name="Filannino P."/>
            <person name="Gobbetti M."/>
            <person name="van Pijkeren J.P."/>
            <person name="Ganzle M.G."/>
        </authorList>
    </citation>
    <scope>NUCLEOTIDE SEQUENCE [LARGE SCALE GENOMIC DNA]</scope>
    <source>
        <strain evidence="1 2">C5</strain>
    </source>
</reference>
<comment type="caution">
    <text evidence="1">The sequence shown here is derived from an EMBL/GenBank/DDBJ whole genome shotgun (WGS) entry which is preliminary data.</text>
</comment>
<evidence type="ECO:0000313" key="1">
    <source>
        <dbReference type="EMBL" id="MYV16376.1"/>
    </source>
</evidence>
<dbReference type="RefSeq" id="WP_161002947.1">
    <property type="nucleotide sequence ID" value="NZ_WEZQ01000002.1"/>
</dbReference>
<keyword evidence="1" id="KW-0378">Hydrolase</keyword>
<dbReference type="SUPFAM" id="SSF56784">
    <property type="entry name" value="HAD-like"/>
    <property type="match status" value="1"/>
</dbReference>
<sequence length="648" mass="74857">MIKQRLKYFLQAYPTVNVDYLWKSIQSYQIVSFDIFDTLIKRDISNPTDVFKLLERRNGIEDFANRRIKAESAAVAAKGARADLTDIYAYLTSSEDNARKLAQEEIDLELELCRSNDKLHEIYDRCQKAGKRILIISDMYLPAKVIKQILKNAGYRCFENLFVSNEVGSDKLSGQLFKAIAHADGIDTEKWIHVGDSIKADVWGAKRAGIKAVQISKYDRQISNRSLLQPNLDESFITAFINNRCDEISENPYFSFGFETFGQLLFGFTKWLNKNLEEKGIKKVFFLSRDGFIMERAFSKMNFEKNYETHYIHVSRQSVKVPYLSQTKNLNDVLDVLDLPPFFSVQTFFSAINLQASDYNSFLLKNNVDLNESVAQADFKKRDVYLKLFEAVKLDMWQNANDKLKLFKKYLVDANFNGKVAIVDIGWKGSMQHFLTKELTDMNIDVDITGFYFGLVSAAKKFGIKGKAYVFDQLNNSNDVDLTTSMQGLIEMMFFSGEGSTKSYRLENKKVVPELFDYEYEGTGHKVEREKVEQIQAGAIFLLEKLRDSKVAEIINLDGKQAFRPFHRIGTNPSAKDIELFADFEFFDHSFVPLAAPLSVGTYIKQPNRFKRDLSASRWKIGFLRRLFKLPLPYRWSYDLVKRLRHKN</sequence>
<dbReference type="Gene3D" id="3.40.50.1000">
    <property type="entry name" value="HAD superfamily/HAD-like"/>
    <property type="match status" value="1"/>
</dbReference>
<dbReference type="GO" id="GO:0016787">
    <property type="term" value="F:hydrolase activity"/>
    <property type="evidence" value="ECO:0007669"/>
    <property type="project" value="UniProtKB-KW"/>
</dbReference>
<accession>A0A6N9I1U8</accession>
<dbReference type="InterPro" id="IPR006439">
    <property type="entry name" value="HAD-SF_hydro_IA"/>
</dbReference>
<dbReference type="Pfam" id="PF00702">
    <property type="entry name" value="Hydrolase"/>
    <property type="match status" value="1"/>
</dbReference>
<dbReference type="InterPro" id="IPR036412">
    <property type="entry name" value="HAD-like_sf"/>
</dbReference>
<dbReference type="Proteomes" id="UP000449209">
    <property type="component" value="Unassembled WGS sequence"/>
</dbReference>
<protein>
    <submittedName>
        <fullName evidence="1">HAD-IA family hydrolase</fullName>
    </submittedName>
</protein>
<dbReference type="PANTHER" id="PTHR46191:SF2">
    <property type="entry name" value="HALOACID DEHALOGENASE-LIKE HYDROLASE DOMAIN-CONTAINING PROTEIN 3"/>
    <property type="match status" value="1"/>
</dbReference>